<sequence>MKSILLNIFNGRIVSPWWILFIDVGIVINSFVIAFVLRLNINLPSYSVSEMVLNCTIVSSLYLVSFLSFGSFKGVVRHSNYSEFKNLIVACFVAFSSSLFINELVGLLSDSWISTPRLALVFHFLMTSMLAFAFRMLVKETYSSLTKKDTSQNVYVYGAGEMGQITLEAIRNDRDNQYRVVGFIDDDASKWNMVLHSIPVISWEKAMTLSRGKQVNLVILAINHISVQRKHEITAACLDIGWKLKVMPSVGNWVNGISNQKQIRDIRIEDILGRDEIKLNLLEIMSGLENKVVLVSGAAGSIGSEIVRQLLRFPVQKIIMVDVAESALYDLQQELLLAHTDSPFEVILADVTNIQRMQEVFGTYKPQLVFHAAAYKHVPLMEQFPYEAIRVNVGGVKVMADLAIEYGVGKFVMVSTDKAVNPTNVMGASKRICEIYVQALSQQNNIQTQFVTTRFGNVLGSNGSVVPLFKKQIERGGPLTVTHKEITRYFMTIPEACQLVLEAGFMGQGGEIYVFDMGEPVKIDDLAKEMIRLSGLKLGEDIEIAYTGLRPGEKLYEELLANKENTLPTHHDKIMIGKVRRHQYEEVNSSINDLLFALKIESNHLLVSRMKDIVPEFKSQNSCFVSLDKVMPER</sequence>
<feature type="transmembrane region" description="Helical" evidence="2">
    <location>
        <begin position="87"/>
        <end position="108"/>
    </location>
</feature>
<evidence type="ECO:0000259" key="3">
    <source>
        <dbReference type="Pfam" id="PF02719"/>
    </source>
</evidence>
<dbReference type="InterPro" id="IPR029063">
    <property type="entry name" value="SAM-dependent_MTases_sf"/>
</dbReference>
<keyword evidence="2" id="KW-0472">Membrane</keyword>
<dbReference type="InterPro" id="IPR051203">
    <property type="entry name" value="Polysaccharide_Synthase-Rel"/>
</dbReference>
<name>A0AAE3MBL0_9BACT</name>
<accession>A0AAE3MBL0</accession>
<dbReference type="EMBL" id="JAPDPI010000001">
    <property type="protein sequence ID" value="MCW3804122.1"/>
    <property type="molecule type" value="Genomic_DNA"/>
</dbReference>
<proteinExistence type="inferred from homology"/>
<evidence type="ECO:0000256" key="2">
    <source>
        <dbReference type="SAM" id="Phobius"/>
    </source>
</evidence>
<evidence type="ECO:0000256" key="1">
    <source>
        <dbReference type="ARBA" id="ARBA00007430"/>
    </source>
</evidence>
<reference evidence="4" key="1">
    <citation type="submission" date="2022-10" db="EMBL/GenBank/DDBJ databases">
        <authorList>
            <person name="Yu W.X."/>
        </authorList>
    </citation>
    <scope>NUCLEOTIDE SEQUENCE</scope>
    <source>
        <strain evidence="4">D04</strain>
    </source>
</reference>
<dbReference type="SUPFAM" id="SSF51735">
    <property type="entry name" value="NAD(P)-binding Rossmann-fold domains"/>
    <property type="match status" value="1"/>
</dbReference>
<comment type="similarity">
    <text evidence="1">Belongs to the polysaccharide synthase family.</text>
</comment>
<dbReference type="InterPro" id="IPR036291">
    <property type="entry name" value="NAD(P)-bd_dom_sf"/>
</dbReference>
<dbReference type="Proteomes" id="UP001207408">
    <property type="component" value="Unassembled WGS sequence"/>
</dbReference>
<feature type="transmembrane region" description="Helical" evidence="2">
    <location>
        <begin position="20"/>
        <end position="39"/>
    </location>
</feature>
<keyword evidence="2" id="KW-0812">Transmembrane</keyword>
<dbReference type="Gene3D" id="3.40.50.720">
    <property type="entry name" value="NAD(P)-binding Rossmann-like Domain"/>
    <property type="match status" value="2"/>
</dbReference>
<feature type="transmembrane region" description="Helical" evidence="2">
    <location>
        <begin position="120"/>
        <end position="138"/>
    </location>
</feature>
<evidence type="ECO:0000313" key="4">
    <source>
        <dbReference type="EMBL" id="MCW3804122.1"/>
    </source>
</evidence>
<protein>
    <submittedName>
        <fullName evidence="4">Polysaccharide biosynthesis protein</fullName>
    </submittedName>
</protein>
<feature type="transmembrane region" description="Helical" evidence="2">
    <location>
        <begin position="51"/>
        <end position="75"/>
    </location>
</feature>
<keyword evidence="2" id="KW-1133">Transmembrane helix</keyword>
<dbReference type="RefSeq" id="WP_301197345.1">
    <property type="nucleotide sequence ID" value="NZ_JAPDPI010000001.1"/>
</dbReference>
<dbReference type="Pfam" id="PF02719">
    <property type="entry name" value="Polysacc_synt_2"/>
    <property type="match status" value="1"/>
</dbReference>
<dbReference type="InterPro" id="IPR003869">
    <property type="entry name" value="Polysac_CapD-like"/>
</dbReference>
<dbReference type="AlphaFoldDB" id="A0AAE3MBL0"/>
<comment type="caution">
    <text evidence="4">The sequence shown here is derived from an EMBL/GenBank/DDBJ whole genome shotgun (WGS) entry which is preliminary data.</text>
</comment>
<feature type="domain" description="Polysaccharide biosynthesis protein CapD-like" evidence="3">
    <location>
        <begin position="293"/>
        <end position="577"/>
    </location>
</feature>
<dbReference type="PANTHER" id="PTHR43318">
    <property type="entry name" value="UDP-N-ACETYLGLUCOSAMINE 4,6-DEHYDRATASE"/>
    <property type="match status" value="1"/>
</dbReference>
<keyword evidence="5" id="KW-1185">Reference proteome</keyword>
<dbReference type="SUPFAM" id="SSF53335">
    <property type="entry name" value="S-adenosyl-L-methionine-dependent methyltransferases"/>
    <property type="match status" value="1"/>
</dbReference>
<dbReference type="Pfam" id="PF13727">
    <property type="entry name" value="CoA_binding_3"/>
    <property type="match status" value="1"/>
</dbReference>
<dbReference type="CDD" id="cd05237">
    <property type="entry name" value="UDP_invert_4-6DH_SDR_e"/>
    <property type="match status" value="1"/>
</dbReference>
<gene>
    <name evidence="4" type="ORF">OM074_00725</name>
</gene>
<organism evidence="4 5">
    <name type="scientific">Plebeiibacterium marinum</name>
    <dbReference type="NCBI Taxonomy" id="2992111"/>
    <lineage>
        <taxon>Bacteria</taxon>
        <taxon>Pseudomonadati</taxon>
        <taxon>Bacteroidota</taxon>
        <taxon>Bacteroidia</taxon>
        <taxon>Marinilabiliales</taxon>
        <taxon>Marinilabiliaceae</taxon>
        <taxon>Plebeiibacterium</taxon>
    </lineage>
</organism>
<evidence type="ECO:0000313" key="5">
    <source>
        <dbReference type="Proteomes" id="UP001207408"/>
    </source>
</evidence>
<dbReference type="PANTHER" id="PTHR43318:SF1">
    <property type="entry name" value="POLYSACCHARIDE BIOSYNTHESIS PROTEIN EPSC-RELATED"/>
    <property type="match status" value="1"/>
</dbReference>